<proteinExistence type="predicted"/>
<evidence type="ECO:0000313" key="2">
    <source>
        <dbReference type="EMBL" id="MDR7084334.1"/>
    </source>
</evidence>
<feature type="transmembrane region" description="Helical" evidence="1">
    <location>
        <begin position="54"/>
        <end position="73"/>
    </location>
</feature>
<keyword evidence="1" id="KW-0472">Membrane</keyword>
<dbReference type="EMBL" id="JAVDVQ010000021">
    <property type="protein sequence ID" value="MDR7084334.1"/>
    <property type="molecule type" value="Genomic_DNA"/>
</dbReference>
<protein>
    <submittedName>
        <fullName evidence="2">Uncharacterized protein</fullName>
    </submittedName>
</protein>
<evidence type="ECO:0000256" key="1">
    <source>
        <dbReference type="SAM" id="Phobius"/>
    </source>
</evidence>
<sequence length="121" mass="12797">MTLLMFVGGSFIAFGFLTMPVVIPLVVCMLLAIFMVEINRGFAPAEGGGMQVPVALVAGLFVLLVTGPGPVSIDRLFGWGRRIGAGGHPGYAKACIDELTEPFQKRNRGPFAGGCCFDPHL</sequence>
<dbReference type="InterPro" id="IPR051907">
    <property type="entry name" value="DoxX-like_oxidoreductase"/>
</dbReference>
<reference evidence="2 3" key="1">
    <citation type="submission" date="2023-07" db="EMBL/GenBank/DDBJ databases">
        <title>Sorghum-associated microbial communities from plants grown in Nebraska, USA.</title>
        <authorList>
            <person name="Schachtman D."/>
        </authorList>
    </citation>
    <scope>NUCLEOTIDE SEQUENCE [LARGE SCALE GENOMIC DNA]</scope>
    <source>
        <strain evidence="2 3">BE167</strain>
    </source>
</reference>
<name>A0ABU1UGL6_9MICC</name>
<dbReference type="PANTHER" id="PTHR33452">
    <property type="entry name" value="OXIDOREDUCTASE CATD-RELATED"/>
    <property type="match status" value="1"/>
</dbReference>
<keyword evidence="3" id="KW-1185">Reference proteome</keyword>
<dbReference type="PANTHER" id="PTHR33452:SF1">
    <property type="entry name" value="INNER MEMBRANE PROTEIN YPHA-RELATED"/>
    <property type="match status" value="1"/>
</dbReference>
<keyword evidence="1" id="KW-0812">Transmembrane</keyword>
<gene>
    <name evidence="2" type="ORF">J2X01_003642</name>
</gene>
<dbReference type="Proteomes" id="UP001252243">
    <property type="component" value="Unassembled WGS sequence"/>
</dbReference>
<comment type="caution">
    <text evidence="2">The sequence shown here is derived from an EMBL/GenBank/DDBJ whole genome shotgun (WGS) entry which is preliminary data.</text>
</comment>
<evidence type="ECO:0000313" key="3">
    <source>
        <dbReference type="Proteomes" id="UP001252243"/>
    </source>
</evidence>
<accession>A0ABU1UGL6</accession>
<dbReference type="RefSeq" id="WP_229994201.1">
    <property type="nucleotide sequence ID" value="NZ_JAVDVQ010000021.1"/>
</dbReference>
<feature type="transmembrane region" description="Helical" evidence="1">
    <location>
        <begin position="12"/>
        <end position="34"/>
    </location>
</feature>
<keyword evidence="1" id="KW-1133">Transmembrane helix</keyword>
<organism evidence="2 3">
    <name type="scientific">Arthrobacter ginsengisoli</name>
    <dbReference type="NCBI Taxonomy" id="1356565"/>
    <lineage>
        <taxon>Bacteria</taxon>
        <taxon>Bacillati</taxon>
        <taxon>Actinomycetota</taxon>
        <taxon>Actinomycetes</taxon>
        <taxon>Micrococcales</taxon>
        <taxon>Micrococcaceae</taxon>
        <taxon>Arthrobacter</taxon>
    </lineage>
</organism>